<dbReference type="KEGG" id="dpx:DAPPUDRAFT_262128"/>
<feature type="compositionally biased region" description="Basic residues" evidence="1">
    <location>
        <begin position="64"/>
        <end position="73"/>
    </location>
</feature>
<dbReference type="HOGENOM" id="CLU_2707297_0_0_1"/>
<proteinExistence type="predicted"/>
<dbReference type="InParanoid" id="E9HME9"/>
<evidence type="ECO:0000313" key="2">
    <source>
        <dbReference type="EMBL" id="EFX67088.1"/>
    </source>
</evidence>
<dbReference type="AlphaFoldDB" id="E9HME9"/>
<dbReference type="EMBL" id="GL732686">
    <property type="protein sequence ID" value="EFX67088.1"/>
    <property type="molecule type" value="Genomic_DNA"/>
</dbReference>
<dbReference type="Proteomes" id="UP000000305">
    <property type="component" value="Unassembled WGS sequence"/>
</dbReference>
<name>E9HME9_DAPPU</name>
<evidence type="ECO:0000256" key="1">
    <source>
        <dbReference type="SAM" id="MobiDB-lite"/>
    </source>
</evidence>
<reference evidence="2 3" key="1">
    <citation type="journal article" date="2011" name="Science">
        <title>The ecoresponsive genome of Daphnia pulex.</title>
        <authorList>
            <person name="Colbourne J.K."/>
            <person name="Pfrender M.E."/>
            <person name="Gilbert D."/>
            <person name="Thomas W.K."/>
            <person name="Tucker A."/>
            <person name="Oakley T.H."/>
            <person name="Tokishita S."/>
            <person name="Aerts A."/>
            <person name="Arnold G.J."/>
            <person name="Basu M.K."/>
            <person name="Bauer D.J."/>
            <person name="Caceres C.E."/>
            <person name="Carmel L."/>
            <person name="Casola C."/>
            <person name="Choi J.H."/>
            <person name="Detter J.C."/>
            <person name="Dong Q."/>
            <person name="Dusheyko S."/>
            <person name="Eads B.D."/>
            <person name="Frohlich T."/>
            <person name="Geiler-Samerotte K.A."/>
            <person name="Gerlach D."/>
            <person name="Hatcher P."/>
            <person name="Jogdeo S."/>
            <person name="Krijgsveld J."/>
            <person name="Kriventseva E.V."/>
            <person name="Kultz D."/>
            <person name="Laforsch C."/>
            <person name="Lindquist E."/>
            <person name="Lopez J."/>
            <person name="Manak J.R."/>
            <person name="Muller J."/>
            <person name="Pangilinan J."/>
            <person name="Patwardhan R.P."/>
            <person name="Pitluck S."/>
            <person name="Pritham E.J."/>
            <person name="Rechtsteiner A."/>
            <person name="Rho M."/>
            <person name="Rogozin I.B."/>
            <person name="Sakarya O."/>
            <person name="Salamov A."/>
            <person name="Schaack S."/>
            <person name="Shapiro H."/>
            <person name="Shiga Y."/>
            <person name="Skalitzky C."/>
            <person name="Smith Z."/>
            <person name="Souvorov A."/>
            <person name="Sung W."/>
            <person name="Tang Z."/>
            <person name="Tsuchiya D."/>
            <person name="Tu H."/>
            <person name="Vos H."/>
            <person name="Wang M."/>
            <person name="Wolf Y.I."/>
            <person name="Yamagata H."/>
            <person name="Yamada T."/>
            <person name="Ye Y."/>
            <person name="Shaw J.R."/>
            <person name="Andrews J."/>
            <person name="Crease T.J."/>
            <person name="Tang H."/>
            <person name="Lucas S.M."/>
            <person name="Robertson H.M."/>
            <person name="Bork P."/>
            <person name="Koonin E.V."/>
            <person name="Zdobnov E.M."/>
            <person name="Grigoriev I.V."/>
            <person name="Lynch M."/>
            <person name="Boore J.L."/>
        </authorList>
    </citation>
    <scope>NUCLEOTIDE SEQUENCE [LARGE SCALE GENOMIC DNA]</scope>
</reference>
<accession>E9HME9</accession>
<sequence>MIYYRAAVRDQSRETQPADLERVSISRAPVLVPPTANAGPALLFFSRQFDQNRRSNISSPSPPIRRRLLPAIP</sequence>
<protein>
    <submittedName>
        <fullName evidence="2">Uncharacterized protein</fullName>
    </submittedName>
</protein>
<organism evidence="2 3">
    <name type="scientific">Daphnia pulex</name>
    <name type="common">Water flea</name>
    <dbReference type="NCBI Taxonomy" id="6669"/>
    <lineage>
        <taxon>Eukaryota</taxon>
        <taxon>Metazoa</taxon>
        <taxon>Ecdysozoa</taxon>
        <taxon>Arthropoda</taxon>
        <taxon>Crustacea</taxon>
        <taxon>Branchiopoda</taxon>
        <taxon>Diplostraca</taxon>
        <taxon>Cladocera</taxon>
        <taxon>Anomopoda</taxon>
        <taxon>Daphniidae</taxon>
        <taxon>Daphnia</taxon>
    </lineage>
</organism>
<feature type="region of interest" description="Disordered" evidence="1">
    <location>
        <begin position="53"/>
        <end position="73"/>
    </location>
</feature>
<gene>
    <name evidence="2" type="ORF">DAPPUDRAFT_262128</name>
</gene>
<keyword evidence="3" id="KW-1185">Reference proteome</keyword>
<evidence type="ECO:0000313" key="3">
    <source>
        <dbReference type="Proteomes" id="UP000000305"/>
    </source>
</evidence>